<reference evidence="4 5" key="2">
    <citation type="submission" date="2021-10" db="EMBL/GenBank/DDBJ databases">
        <authorList>
            <person name="Piombo E."/>
        </authorList>
    </citation>
    <scope>NUCLEOTIDE SEQUENCE [LARGE SCALE GENOMIC DNA]</scope>
</reference>
<feature type="compositionally biased region" description="Polar residues" evidence="1">
    <location>
        <begin position="467"/>
        <end position="489"/>
    </location>
</feature>
<protein>
    <recommendedName>
        <fullName evidence="6">Peptidase A1 domain-containing protein</fullName>
    </recommendedName>
</protein>
<dbReference type="OrthoDB" id="5361565at2759"/>
<gene>
    <name evidence="4" type="ORF">CBYS24578_00014306</name>
</gene>
<dbReference type="EMBL" id="CABFNO020001454">
    <property type="protein sequence ID" value="CAG9988904.1"/>
    <property type="molecule type" value="Genomic_DNA"/>
</dbReference>
<keyword evidence="2" id="KW-0472">Membrane</keyword>
<feature type="transmembrane region" description="Helical" evidence="2">
    <location>
        <begin position="496"/>
        <end position="518"/>
    </location>
</feature>
<feature type="compositionally biased region" description="Polar residues" evidence="1">
    <location>
        <begin position="597"/>
        <end position="611"/>
    </location>
</feature>
<dbReference type="SUPFAM" id="SSF50630">
    <property type="entry name" value="Acid proteases"/>
    <property type="match status" value="1"/>
</dbReference>
<feature type="signal peptide" evidence="3">
    <location>
        <begin position="1"/>
        <end position="19"/>
    </location>
</feature>
<feature type="chain" id="PRO_5040458047" description="Peptidase A1 domain-containing protein" evidence="3">
    <location>
        <begin position="20"/>
        <end position="634"/>
    </location>
</feature>
<name>A0A9N9UE96_9HYPO</name>
<dbReference type="InterPro" id="IPR021109">
    <property type="entry name" value="Peptidase_aspartic_dom_sf"/>
</dbReference>
<comment type="caution">
    <text evidence="4">The sequence shown here is derived from an EMBL/GenBank/DDBJ whole genome shotgun (WGS) entry which is preliminary data.</text>
</comment>
<reference evidence="5" key="1">
    <citation type="submission" date="2019-06" db="EMBL/GenBank/DDBJ databases">
        <authorList>
            <person name="Broberg M."/>
        </authorList>
    </citation>
    <scope>NUCLEOTIDE SEQUENCE [LARGE SCALE GENOMIC DNA]</scope>
</reference>
<keyword evidence="2" id="KW-1133">Transmembrane helix</keyword>
<keyword evidence="2" id="KW-0812">Transmembrane</keyword>
<keyword evidence="3" id="KW-0732">Signal</keyword>
<feature type="region of interest" description="Disordered" evidence="1">
    <location>
        <begin position="590"/>
        <end position="634"/>
    </location>
</feature>
<sequence length="634" mass="69514">MHHLLAQLLVFVTASGVAAQSFPLNCTRKPVLLPIRDNQVVNNVAGSWMEGIPGNIGYLSYTSTQIVLMPWLYAIEYWHQGYRDVLLICFGSELNNTYIYGRDMFCDGTMINSTQGCTVLRGNYYAQEKSESFKEAKDMIEAGGSTESVLEGAEPGIEKLVKNNTAGMENSFGIKDASLSEQIPIGIPCESWDTGHSTLHPLGLGSNSTFLNKLRKTGWTFSRAFSIYWGSNWNSRPIEGHVVMGGYDKNRIIEPNVTAPLKYGDYSKSDGCFTGIRIVISDITVNFTDGSNKSIFPNKDKLHACLAPQRPSLLEPPREYLDKFEEVTGTKHNGNTSTGFHFGAWIYDRTKSFKGDMTFHLESGLKIRIPNTQYMPPHVYHDEDGSRIMDTGARELAMPETPSGVPMLGRYFLTSAYLMVNHDVGTYTLWESNQNASIWKNDLVMIKDKDIAAQCPDNATKPVETPAVSTTEVIPESTTTMGQTESGSPVVSPDTIGGSVAGGVIGAVIIGLAAAWFIRRRKAAASDEPVEMGASNAGGEYDDRKVMPPVYEAYGSRPGPDAEMMGSRPLPEAEMVGSQPLPTEMPGNLIYELDDNTAGSSTMYGSPTVVGSPNEHFENRSDSDRDSILRRGKQ</sequence>
<evidence type="ECO:0000313" key="4">
    <source>
        <dbReference type="EMBL" id="CAG9988904.1"/>
    </source>
</evidence>
<evidence type="ECO:0000256" key="1">
    <source>
        <dbReference type="SAM" id="MobiDB-lite"/>
    </source>
</evidence>
<organism evidence="4 5">
    <name type="scientific">Clonostachys byssicola</name>
    <dbReference type="NCBI Taxonomy" id="160290"/>
    <lineage>
        <taxon>Eukaryota</taxon>
        <taxon>Fungi</taxon>
        <taxon>Dikarya</taxon>
        <taxon>Ascomycota</taxon>
        <taxon>Pezizomycotina</taxon>
        <taxon>Sordariomycetes</taxon>
        <taxon>Hypocreomycetidae</taxon>
        <taxon>Hypocreales</taxon>
        <taxon>Bionectriaceae</taxon>
        <taxon>Clonostachys</taxon>
    </lineage>
</organism>
<dbReference type="Proteomes" id="UP000754883">
    <property type="component" value="Unassembled WGS sequence"/>
</dbReference>
<proteinExistence type="predicted"/>
<feature type="compositionally biased region" description="Basic and acidic residues" evidence="1">
    <location>
        <begin position="615"/>
        <end position="634"/>
    </location>
</feature>
<keyword evidence="5" id="KW-1185">Reference proteome</keyword>
<feature type="region of interest" description="Disordered" evidence="1">
    <location>
        <begin position="457"/>
        <end position="491"/>
    </location>
</feature>
<accession>A0A9N9UE96</accession>
<dbReference type="AlphaFoldDB" id="A0A9N9UE96"/>
<dbReference type="CDD" id="cd12087">
    <property type="entry name" value="TM_EGFR-like"/>
    <property type="match status" value="1"/>
</dbReference>
<evidence type="ECO:0008006" key="6">
    <source>
        <dbReference type="Google" id="ProtNLM"/>
    </source>
</evidence>
<evidence type="ECO:0000256" key="2">
    <source>
        <dbReference type="SAM" id="Phobius"/>
    </source>
</evidence>
<evidence type="ECO:0000313" key="5">
    <source>
        <dbReference type="Proteomes" id="UP000754883"/>
    </source>
</evidence>
<dbReference type="Gene3D" id="2.40.70.10">
    <property type="entry name" value="Acid Proteases"/>
    <property type="match status" value="1"/>
</dbReference>
<evidence type="ECO:0000256" key="3">
    <source>
        <dbReference type="SAM" id="SignalP"/>
    </source>
</evidence>